<evidence type="ECO:0008006" key="3">
    <source>
        <dbReference type="Google" id="ProtNLM"/>
    </source>
</evidence>
<proteinExistence type="predicted"/>
<gene>
    <name evidence="1" type="ORF">BP00DRAFT_429969</name>
</gene>
<organism evidence="1 2">
    <name type="scientific">Aspergillus indologenus CBS 114.80</name>
    <dbReference type="NCBI Taxonomy" id="1450541"/>
    <lineage>
        <taxon>Eukaryota</taxon>
        <taxon>Fungi</taxon>
        <taxon>Dikarya</taxon>
        <taxon>Ascomycota</taxon>
        <taxon>Pezizomycotina</taxon>
        <taxon>Eurotiomycetes</taxon>
        <taxon>Eurotiomycetidae</taxon>
        <taxon>Eurotiales</taxon>
        <taxon>Aspergillaceae</taxon>
        <taxon>Aspergillus</taxon>
        <taxon>Aspergillus subgen. Circumdati</taxon>
    </lineage>
</organism>
<protein>
    <recommendedName>
        <fullName evidence="3">RRM domain-containing protein</fullName>
    </recommendedName>
</protein>
<reference evidence="1 2" key="1">
    <citation type="submission" date="2018-02" db="EMBL/GenBank/DDBJ databases">
        <title>The genomes of Aspergillus section Nigri reveals drivers in fungal speciation.</title>
        <authorList>
            <consortium name="DOE Joint Genome Institute"/>
            <person name="Vesth T.C."/>
            <person name="Nybo J."/>
            <person name="Theobald S."/>
            <person name="Brandl J."/>
            <person name="Frisvad J.C."/>
            <person name="Nielsen K.F."/>
            <person name="Lyhne E.K."/>
            <person name="Kogle M.E."/>
            <person name="Kuo A."/>
            <person name="Riley R."/>
            <person name="Clum A."/>
            <person name="Nolan M."/>
            <person name="Lipzen A."/>
            <person name="Salamov A."/>
            <person name="Henrissat B."/>
            <person name="Wiebenga A."/>
            <person name="De vries R.P."/>
            <person name="Grigoriev I.V."/>
            <person name="Mortensen U.H."/>
            <person name="Andersen M.R."/>
            <person name="Baker S.E."/>
        </authorList>
    </citation>
    <scope>NUCLEOTIDE SEQUENCE [LARGE SCALE GENOMIC DNA]</scope>
    <source>
        <strain evidence="1 2">CBS 114.80</strain>
    </source>
</reference>
<dbReference type="EMBL" id="KZ825585">
    <property type="protein sequence ID" value="PYI26813.1"/>
    <property type="molecule type" value="Genomic_DNA"/>
</dbReference>
<evidence type="ECO:0000313" key="2">
    <source>
        <dbReference type="Proteomes" id="UP000248817"/>
    </source>
</evidence>
<dbReference type="Proteomes" id="UP000248817">
    <property type="component" value="Unassembled WGS sequence"/>
</dbReference>
<accession>A0A2V5HYV7</accession>
<name>A0A2V5HYV7_9EURO</name>
<dbReference type="AlphaFoldDB" id="A0A2V5HYV7"/>
<evidence type="ECO:0000313" key="1">
    <source>
        <dbReference type="EMBL" id="PYI26813.1"/>
    </source>
</evidence>
<keyword evidence="2" id="KW-1185">Reference proteome</keyword>
<sequence length="55" mass="6252">MLYITPCETVAEAEHVLRQFSRRHGFGVSRLRSKRKANGELAYITFICDRGGPGR</sequence>